<proteinExistence type="inferred from homology"/>
<evidence type="ECO:0000256" key="1">
    <source>
        <dbReference type="ARBA" id="ARBA00009521"/>
    </source>
</evidence>
<keyword evidence="4 10" id="KW-0812">Transmembrane</keyword>
<evidence type="ECO:0000256" key="10">
    <source>
        <dbReference type="RuleBase" id="RU364005"/>
    </source>
</evidence>
<keyword evidence="2 10" id="KW-0813">Transport</keyword>
<comment type="subcellular location">
    <subcellularLocation>
        <location evidence="10">Cell outer membrane</location>
        <topology evidence="10">Multi-pass membrane protein</topology>
    </subcellularLocation>
</comment>
<dbReference type="RefSeq" id="WP_283741661.1">
    <property type="nucleotide sequence ID" value="NZ_JASJEV010000011.1"/>
</dbReference>
<keyword evidence="6 10" id="KW-0406">Ion transport</keyword>
<keyword evidence="5 10" id="KW-0732">Signal</keyword>
<name>A0ABT7AJX4_9HYPH</name>
<dbReference type="EMBL" id="JASJEV010000011">
    <property type="protein sequence ID" value="MDJ1159662.1"/>
    <property type="molecule type" value="Genomic_DNA"/>
</dbReference>
<evidence type="ECO:0000313" key="11">
    <source>
        <dbReference type="EMBL" id="MDJ1159662.1"/>
    </source>
</evidence>
<keyword evidence="7 10" id="KW-0626">Porin</keyword>
<evidence type="ECO:0000313" key="12">
    <source>
        <dbReference type="Proteomes" id="UP001321492"/>
    </source>
</evidence>
<comment type="similarity">
    <text evidence="1 10">Belongs to the alphaproteobacteria porin family.</text>
</comment>
<gene>
    <name evidence="11" type="ORF">QNA08_15670</name>
</gene>
<reference evidence="11 12" key="1">
    <citation type="submission" date="2023-05" db="EMBL/GenBank/DDBJ databases">
        <title>Chelatococcus sp. nov., a moderately thermophilic bacterium isolated from hot spring microbial mat.</title>
        <authorList>
            <person name="Hu C.-J."/>
            <person name="Li W.-J."/>
        </authorList>
    </citation>
    <scope>NUCLEOTIDE SEQUENCE [LARGE SCALE GENOMIC DNA]</scope>
    <source>
        <strain evidence="11 12">SYSU G07232</strain>
    </source>
</reference>
<dbReference type="Proteomes" id="UP001321492">
    <property type="component" value="Unassembled WGS sequence"/>
</dbReference>
<feature type="signal peptide" evidence="10">
    <location>
        <begin position="1"/>
        <end position="23"/>
    </location>
</feature>
<dbReference type="SUPFAM" id="SSF56935">
    <property type="entry name" value="Porins"/>
    <property type="match status" value="1"/>
</dbReference>
<dbReference type="InterPro" id="IPR003684">
    <property type="entry name" value="Porin_alphabac"/>
</dbReference>
<evidence type="ECO:0000256" key="9">
    <source>
        <dbReference type="ARBA" id="ARBA00023237"/>
    </source>
</evidence>
<comment type="domain">
    <text evidence="10">Consists of 16-stranded beta-barrel sheets, with large surface-exposed loops, that form a transmembrane pore at the center of each barrel. The pore is partially ocluded by a peptide loop that folds into the pore lumen.</text>
</comment>
<evidence type="ECO:0000256" key="3">
    <source>
        <dbReference type="ARBA" id="ARBA00022452"/>
    </source>
</evidence>
<evidence type="ECO:0000256" key="2">
    <source>
        <dbReference type="ARBA" id="ARBA00022448"/>
    </source>
</evidence>
<keyword evidence="8 10" id="KW-0472">Membrane</keyword>
<keyword evidence="12" id="KW-1185">Reference proteome</keyword>
<evidence type="ECO:0000256" key="8">
    <source>
        <dbReference type="ARBA" id="ARBA00023136"/>
    </source>
</evidence>
<protein>
    <recommendedName>
        <fullName evidence="10">Porin</fullName>
    </recommendedName>
</protein>
<feature type="chain" id="PRO_5044962822" description="Porin" evidence="10">
    <location>
        <begin position="24"/>
        <end position="421"/>
    </location>
</feature>
<accession>A0ABT7AJX4</accession>
<dbReference type="Pfam" id="PF02530">
    <property type="entry name" value="Porin_2"/>
    <property type="match status" value="1"/>
</dbReference>
<evidence type="ECO:0000256" key="6">
    <source>
        <dbReference type="ARBA" id="ARBA00023065"/>
    </source>
</evidence>
<comment type="caution">
    <text evidence="11">The sequence shown here is derived from an EMBL/GenBank/DDBJ whole genome shotgun (WGS) entry which is preliminary data.</text>
</comment>
<evidence type="ECO:0000256" key="5">
    <source>
        <dbReference type="ARBA" id="ARBA00022729"/>
    </source>
</evidence>
<comment type="function">
    <text evidence="10">Forms passive diffusion pores that allow small molecular weight hydrophilic materials across the outer membrane.</text>
</comment>
<evidence type="ECO:0000256" key="7">
    <source>
        <dbReference type="ARBA" id="ARBA00023114"/>
    </source>
</evidence>
<organism evidence="11 12">
    <name type="scientific">Chelatococcus albus</name>
    <dbReference type="NCBI Taxonomy" id="3047466"/>
    <lineage>
        <taxon>Bacteria</taxon>
        <taxon>Pseudomonadati</taxon>
        <taxon>Pseudomonadota</taxon>
        <taxon>Alphaproteobacteria</taxon>
        <taxon>Hyphomicrobiales</taxon>
        <taxon>Chelatococcaceae</taxon>
        <taxon>Chelatococcus</taxon>
    </lineage>
</organism>
<sequence length="421" mass="44680">MRVVSYSLLASAAALASVGLALAADLPMRKATPVEYIRVCATHGEGFFYVPGTDTCLRIGGRVRAEYRYSEPLWDVPGNGRAKDAIGFRALARLNIDARTDTAYGTLRAFFRYELTANTGVYGASTAILDKGFIQFAGMTAGVAQSFFDFYANELNWGGSYGSDAGQTNLLAYTATFGSGFSATLAVEDRNQRLTDANYVNGVGAAVPALNPAGERVPDGVAALRVDQSWGAAQLSGAVHQLNSVYLGPAGNRVDTEYGFAVQGAAQVNLPALAPGDQLWVQAAYADGAIGYLGVGPTTIGPVSGFLTDGVVVGDTVKRTQGWGVTAAFLHYWTPSVRQALFGNYTAVDYSATATAQTGFGDFKVWSVGSNVIWSPEKDFDIGVEVLYTKLDPRGRVLVAPGVTRSSADAIEARIRFQRDF</sequence>
<keyword evidence="3 10" id="KW-1134">Transmembrane beta strand</keyword>
<keyword evidence="9 10" id="KW-0998">Cell outer membrane</keyword>
<evidence type="ECO:0000256" key="4">
    <source>
        <dbReference type="ARBA" id="ARBA00022692"/>
    </source>
</evidence>